<sequence>MQGLNILNSIVSQGKSVSIESLGYIDNFDDSDNDPDYNLTTEHSSDSKSSGNNGEPTERKLKTLKSVRKRTARATATKEKNRFKANSFKHKLKESVDLGGPRKDFFVVALREMKDQYFNYIREWSKDYAVLGKIMGNYVNAKTVYSVLQYNRSRGRVLQHTQEYANGSLSIWTICSEYKYSRQKEERRGYRNKKIKNNEALNESMIETREEHLLRKIIIAAAKKMAVKPSPSKGNANMSFLPGLNVQQYHQKEVLKATKPTGQEESIAINKDSIVNLKSRIFVRQRRKNPNDRCKEMVENNIENEMPTKKGKGRRRRGQNKFNFSSE</sequence>
<accession>A0A8S3UKR2</accession>
<feature type="region of interest" description="Disordered" evidence="1">
    <location>
        <begin position="33"/>
        <end position="80"/>
    </location>
</feature>
<dbReference type="Proteomes" id="UP000683360">
    <property type="component" value="Unassembled WGS sequence"/>
</dbReference>
<protein>
    <submittedName>
        <fullName evidence="2">Uncharacterized protein</fullName>
    </submittedName>
</protein>
<feature type="compositionally biased region" description="Polar residues" evidence="1">
    <location>
        <begin position="39"/>
        <end position="55"/>
    </location>
</feature>
<proteinExistence type="predicted"/>
<dbReference type="GO" id="GO:0004842">
    <property type="term" value="F:ubiquitin-protein transferase activity"/>
    <property type="evidence" value="ECO:0007669"/>
    <property type="project" value="InterPro"/>
</dbReference>
<name>A0A8S3UKR2_MYTED</name>
<dbReference type="EMBL" id="CAJPWZ010002886">
    <property type="protein sequence ID" value="CAG2246972.1"/>
    <property type="molecule type" value="Genomic_DNA"/>
</dbReference>
<dbReference type="SUPFAM" id="SSF56204">
    <property type="entry name" value="Hect, E3 ligase catalytic domain"/>
    <property type="match status" value="1"/>
</dbReference>
<comment type="caution">
    <text evidence="2">The sequence shown here is derived from an EMBL/GenBank/DDBJ whole genome shotgun (WGS) entry which is preliminary data.</text>
</comment>
<keyword evidence="3" id="KW-1185">Reference proteome</keyword>
<evidence type="ECO:0000256" key="1">
    <source>
        <dbReference type="SAM" id="MobiDB-lite"/>
    </source>
</evidence>
<evidence type="ECO:0000313" key="2">
    <source>
        <dbReference type="EMBL" id="CAG2246972.1"/>
    </source>
</evidence>
<gene>
    <name evidence="2" type="ORF">MEDL_58904</name>
</gene>
<reference evidence="2" key="1">
    <citation type="submission" date="2021-03" db="EMBL/GenBank/DDBJ databases">
        <authorList>
            <person name="Bekaert M."/>
        </authorList>
    </citation>
    <scope>NUCLEOTIDE SEQUENCE</scope>
</reference>
<evidence type="ECO:0000313" key="3">
    <source>
        <dbReference type="Proteomes" id="UP000683360"/>
    </source>
</evidence>
<feature type="compositionally biased region" description="Basic residues" evidence="1">
    <location>
        <begin position="62"/>
        <end position="72"/>
    </location>
</feature>
<dbReference type="AlphaFoldDB" id="A0A8S3UKR2"/>
<organism evidence="2 3">
    <name type="scientific">Mytilus edulis</name>
    <name type="common">Blue mussel</name>
    <dbReference type="NCBI Taxonomy" id="6550"/>
    <lineage>
        <taxon>Eukaryota</taxon>
        <taxon>Metazoa</taxon>
        <taxon>Spiralia</taxon>
        <taxon>Lophotrochozoa</taxon>
        <taxon>Mollusca</taxon>
        <taxon>Bivalvia</taxon>
        <taxon>Autobranchia</taxon>
        <taxon>Pteriomorphia</taxon>
        <taxon>Mytilida</taxon>
        <taxon>Mytiloidea</taxon>
        <taxon>Mytilidae</taxon>
        <taxon>Mytilinae</taxon>
        <taxon>Mytilus</taxon>
    </lineage>
</organism>
<feature type="region of interest" description="Disordered" evidence="1">
    <location>
        <begin position="300"/>
        <end position="327"/>
    </location>
</feature>
<dbReference type="InterPro" id="IPR035983">
    <property type="entry name" value="Hect_E3_ubiquitin_ligase"/>
</dbReference>
<feature type="compositionally biased region" description="Basic residues" evidence="1">
    <location>
        <begin position="309"/>
        <end position="319"/>
    </location>
</feature>